<accession>A0ACC2JK59</accession>
<gene>
    <name evidence="1" type="ORF">O1611_g5818</name>
</gene>
<keyword evidence="2" id="KW-1185">Reference proteome</keyword>
<proteinExistence type="predicted"/>
<protein>
    <submittedName>
        <fullName evidence="1">Uncharacterized protein</fullName>
    </submittedName>
</protein>
<sequence length="463" mass="52874">MTATLSCEFDGAQRAPDSTCNRTSAVANSKTQQFHPPARPHYTYPTVNSIARKRTSKPSNSSSSSSRWGVRHPPTTDPVYITQLWQNVMACGDGGQSSKERGKAPKTLSTIDTQTSVSASVSDSDLETSVLTPYGITIRENTLTQSFYDHFSLYKLLEDSKLVEDRTERFKLYKAKLPLDVWLEPNEENATRIQQEYRLMKEYQCNEVEFSAYALHTLFLDEPRYPSIFQRSDSRLAPVRMLQLVQKPSSDTSKWKAPPRIDLSEKQYDWDIRPDCAYYVSLQAFPGLLRFDIRTYVSVVQGRAFCSYLSIGFKKDQEAPRTVISRVAIDSTIALYNRWCLKRSMLETINKQNNWPEEDKHQLRHYCIVFIGSAWELWYTTPKTYDDGWSGCTMSKMKNGDCCDLESVKLLLSILNDIHYWGLTVHGVSCQTDIETIIEGQTGRILGLPEEIEKPRDFGVGTT</sequence>
<evidence type="ECO:0000313" key="1">
    <source>
        <dbReference type="EMBL" id="KAJ8127816.1"/>
    </source>
</evidence>
<organism evidence="1 2">
    <name type="scientific">Lasiodiplodia mahajangana</name>
    <dbReference type="NCBI Taxonomy" id="1108764"/>
    <lineage>
        <taxon>Eukaryota</taxon>
        <taxon>Fungi</taxon>
        <taxon>Dikarya</taxon>
        <taxon>Ascomycota</taxon>
        <taxon>Pezizomycotina</taxon>
        <taxon>Dothideomycetes</taxon>
        <taxon>Dothideomycetes incertae sedis</taxon>
        <taxon>Botryosphaeriales</taxon>
        <taxon>Botryosphaeriaceae</taxon>
        <taxon>Lasiodiplodia</taxon>
    </lineage>
</organism>
<name>A0ACC2JK59_9PEZI</name>
<dbReference type="Proteomes" id="UP001153332">
    <property type="component" value="Unassembled WGS sequence"/>
</dbReference>
<evidence type="ECO:0000313" key="2">
    <source>
        <dbReference type="Proteomes" id="UP001153332"/>
    </source>
</evidence>
<dbReference type="EMBL" id="JAPUUL010001289">
    <property type="protein sequence ID" value="KAJ8127816.1"/>
    <property type="molecule type" value="Genomic_DNA"/>
</dbReference>
<reference evidence="1" key="1">
    <citation type="submission" date="2022-12" db="EMBL/GenBank/DDBJ databases">
        <title>Genome Sequence of Lasiodiplodia mahajangana.</title>
        <authorList>
            <person name="Buettner E."/>
        </authorList>
    </citation>
    <scope>NUCLEOTIDE SEQUENCE</scope>
    <source>
        <strain evidence="1">VT137</strain>
    </source>
</reference>
<comment type="caution">
    <text evidence="1">The sequence shown here is derived from an EMBL/GenBank/DDBJ whole genome shotgun (WGS) entry which is preliminary data.</text>
</comment>